<dbReference type="Gene3D" id="2.30.130.10">
    <property type="entry name" value="PUA domain"/>
    <property type="match status" value="1"/>
</dbReference>
<dbReference type="AlphaFoldDB" id="A0A1I1VQ22"/>
<evidence type="ECO:0000256" key="2">
    <source>
        <dbReference type="ARBA" id="ARBA00005642"/>
    </source>
</evidence>
<dbReference type="SUPFAM" id="SSF55120">
    <property type="entry name" value="Pseudouridine synthase"/>
    <property type="match status" value="1"/>
</dbReference>
<dbReference type="GO" id="GO:1990481">
    <property type="term" value="P:mRNA pseudouridine synthesis"/>
    <property type="evidence" value="ECO:0007669"/>
    <property type="project" value="TreeGrafter"/>
</dbReference>
<feature type="domain" description="Pseudouridine synthase II N-terminal" evidence="6">
    <location>
        <begin position="33"/>
        <end position="181"/>
    </location>
</feature>
<evidence type="ECO:0000256" key="5">
    <source>
        <dbReference type="HAMAP-Rule" id="MF_01080"/>
    </source>
</evidence>
<dbReference type="SUPFAM" id="SSF88697">
    <property type="entry name" value="PUA domain-like"/>
    <property type="match status" value="1"/>
</dbReference>
<evidence type="ECO:0000259" key="8">
    <source>
        <dbReference type="Pfam" id="PF16198"/>
    </source>
</evidence>
<dbReference type="EMBL" id="FOMJ01000010">
    <property type="protein sequence ID" value="SFD84934.1"/>
    <property type="molecule type" value="Genomic_DNA"/>
</dbReference>
<dbReference type="Proteomes" id="UP000198611">
    <property type="component" value="Unassembled WGS sequence"/>
</dbReference>
<dbReference type="GO" id="GO:0160148">
    <property type="term" value="F:tRNA pseudouridine(55) synthase activity"/>
    <property type="evidence" value="ECO:0007669"/>
    <property type="project" value="UniProtKB-EC"/>
</dbReference>
<evidence type="ECO:0000256" key="1">
    <source>
        <dbReference type="ARBA" id="ARBA00000385"/>
    </source>
</evidence>
<protein>
    <recommendedName>
        <fullName evidence="5">tRNA pseudouridine synthase B</fullName>
        <ecNumber evidence="5">5.4.99.25</ecNumber>
    </recommendedName>
    <alternativeName>
        <fullName evidence="5">tRNA pseudouridine(55) synthase</fullName>
        <shortName evidence="5">Psi55 synthase</shortName>
    </alternativeName>
    <alternativeName>
        <fullName evidence="5">tRNA pseudouridylate synthase</fullName>
    </alternativeName>
    <alternativeName>
        <fullName evidence="5">tRNA-uridine isomerase</fullName>
    </alternativeName>
</protein>
<keyword evidence="4 5" id="KW-0413">Isomerase</keyword>
<name>A0A1I1VQ22_9GAMM</name>
<dbReference type="InterPro" id="IPR020103">
    <property type="entry name" value="PsdUridine_synth_cat_dom_sf"/>
</dbReference>
<dbReference type="OrthoDB" id="9802309at2"/>
<dbReference type="STRING" id="1123397.SAMN05660831_02433"/>
<dbReference type="Pfam" id="PF09157">
    <property type="entry name" value="TruB-C_2"/>
    <property type="match status" value="1"/>
</dbReference>
<feature type="domain" description="tRNA pseudouridine synthase II TruB subfamily 1 C-terminal" evidence="7">
    <location>
        <begin position="246"/>
        <end position="302"/>
    </location>
</feature>
<comment type="catalytic activity">
    <reaction evidence="1 5">
        <text>uridine(55) in tRNA = pseudouridine(55) in tRNA</text>
        <dbReference type="Rhea" id="RHEA:42532"/>
        <dbReference type="Rhea" id="RHEA-COMP:10101"/>
        <dbReference type="Rhea" id="RHEA-COMP:10102"/>
        <dbReference type="ChEBI" id="CHEBI:65314"/>
        <dbReference type="ChEBI" id="CHEBI:65315"/>
        <dbReference type="EC" id="5.4.99.25"/>
    </reaction>
</comment>
<evidence type="ECO:0000256" key="4">
    <source>
        <dbReference type="ARBA" id="ARBA00023235"/>
    </source>
</evidence>
<evidence type="ECO:0000313" key="9">
    <source>
        <dbReference type="EMBL" id="SFD84934.1"/>
    </source>
</evidence>
<accession>A0A1I1VQ22</accession>
<dbReference type="Gene3D" id="3.30.2350.10">
    <property type="entry name" value="Pseudouridine synthase"/>
    <property type="match status" value="1"/>
</dbReference>
<proteinExistence type="inferred from homology"/>
<feature type="domain" description="tRNA pseudouridylate synthase B C-terminal" evidence="8">
    <location>
        <begin position="182"/>
        <end position="242"/>
    </location>
</feature>
<dbReference type="GO" id="GO:0003723">
    <property type="term" value="F:RNA binding"/>
    <property type="evidence" value="ECO:0007669"/>
    <property type="project" value="InterPro"/>
</dbReference>
<dbReference type="InterPro" id="IPR014780">
    <property type="entry name" value="tRNA_psdUridine_synth_TruB"/>
</dbReference>
<dbReference type="InterPro" id="IPR036974">
    <property type="entry name" value="PUA_sf"/>
</dbReference>
<dbReference type="InterPro" id="IPR032819">
    <property type="entry name" value="TruB_C"/>
</dbReference>
<dbReference type="FunFam" id="2.30.130.10:FF:000012">
    <property type="entry name" value="tRNA pseudouridine synthase B"/>
    <property type="match status" value="1"/>
</dbReference>
<dbReference type="InterPro" id="IPR002501">
    <property type="entry name" value="PsdUridine_synth_N"/>
</dbReference>
<gene>
    <name evidence="5" type="primary">truB</name>
    <name evidence="9" type="ORF">SAMN05660831_02433</name>
</gene>
<dbReference type="InterPro" id="IPR015947">
    <property type="entry name" value="PUA-like_sf"/>
</dbReference>
<dbReference type="CDD" id="cd02573">
    <property type="entry name" value="PseudoU_synth_EcTruB"/>
    <property type="match status" value="1"/>
</dbReference>
<dbReference type="PANTHER" id="PTHR13767:SF2">
    <property type="entry name" value="PSEUDOURIDYLATE SYNTHASE TRUB1"/>
    <property type="match status" value="1"/>
</dbReference>
<dbReference type="RefSeq" id="WP_093429045.1">
    <property type="nucleotide sequence ID" value="NZ_FOMJ01000010.1"/>
</dbReference>
<keyword evidence="3 5" id="KW-0819">tRNA processing</keyword>
<comment type="similarity">
    <text evidence="2 5">Belongs to the pseudouridine synthase TruB family. Type 1 subfamily.</text>
</comment>
<feature type="active site" description="Nucleophile" evidence="5">
    <location>
        <position position="48"/>
    </location>
</feature>
<dbReference type="Pfam" id="PF16198">
    <property type="entry name" value="TruB_C_2"/>
    <property type="match status" value="1"/>
</dbReference>
<dbReference type="PANTHER" id="PTHR13767">
    <property type="entry name" value="TRNA-PSEUDOURIDINE SYNTHASE"/>
    <property type="match status" value="1"/>
</dbReference>
<dbReference type="CDD" id="cd21152">
    <property type="entry name" value="PUA_TruB_bacterial"/>
    <property type="match status" value="1"/>
</dbReference>
<keyword evidence="10" id="KW-1185">Reference proteome</keyword>
<organism evidence="9 10">
    <name type="scientific">Thiohalospira halophila DSM 15071</name>
    <dbReference type="NCBI Taxonomy" id="1123397"/>
    <lineage>
        <taxon>Bacteria</taxon>
        <taxon>Pseudomonadati</taxon>
        <taxon>Pseudomonadota</taxon>
        <taxon>Gammaproteobacteria</taxon>
        <taxon>Thiohalospirales</taxon>
        <taxon>Thiohalospiraceae</taxon>
        <taxon>Thiohalospira</taxon>
    </lineage>
</organism>
<dbReference type="HAMAP" id="MF_01080">
    <property type="entry name" value="TruB_bact"/>
    <property type="match status" value="1"/>
</dbReference>
<dbReference type="InterPro" id="IPR015240">
    <property type="entry name" value="tRNA_sdUridine_synth_fam1_C"/>
</dbReference>
<reference evidence="9 10" key="1">
    <citation type="submission" date="2016-10" db="EMBL/GenBank/DDBJ databases">
        <authorList>
            <person name="de Groot N.N."/>
        </authorList>
    </citation>
    <scope>NUCLEOTIDE SEQUENCE [LARGE SCALE GENOMIC DNA]</scope>
    <source>
        <strain evidence="9 10">HL3</strain>
    </source>
</reference>
<evidence type="ECO:0000259" key="7">
    <source>
        <dbReference type="Pfam" id="PF09157"/>
    </source>
</evidence>
<dbReference type="GO" id="GO:0031119">
    <property type="term" value="P:tRNA pseudouridine synthesis"/>
    <property type="evidence" value="ECO:0007669"/>
    <property type="project" value="UniProtKB-UniRule"/>
</dbReference>
<dbReference type="Pfam" id="PF01509">
    <property type="entry name" value="TruB_N"/>
    <property type="match status" value="1"/>
</dbReference>
<dbReference type="EC" id="5.4.99.25" evidence="5"/>
<evidence type="ECO:0000256" key="3">
    <source>
        <dbReference type="ARBA" id="ARBA00022694"/>
    </source>
</evidence>
<sequence>MGRSRKKGRDITGIVVLDKPKGYGSNQALQEVRRLFDARKAGHTGNLDPMATGVLPICLGEATKVSAFLLDADKGYRGTIRLGSRTDTGDAEGQVVETAPVPNLDTATVEAVLERFTGTIEQIPPMYSAVKQGGQPLYKLAREGEEVERKPRSITIHGLTLLGLEEGAVVLDVQCSKGTYVRTLAEEIAAELGTVGHLEALQRTRAGPFRLDQAVTLESLRETAEQGLEALDARLLPAETGLEDWPEVRLSATSARYIRQGQAVMVPNAPVDGWVRLFEGEQAFLGIGCVLDDGRVAPKRLLNAA</sequence>
<comment type="function">
    <text evidence="5">Responsible for synthesis of pseudouridine from uracil-55 in the psi GC loop of transfer RNAs.</text>
</comment>
<dbReference type="FunFam" id="3.30.2350.10:FF:000011">
    <property type="entry name" value="tRNA pseudouridine synthase B"/>
    <property type="match status" value="1"/>
</dbReference>
<evidence type="ECO:0000259" key="6">
    <source>
        <dbReference type="Pfam" id="PF01509"/>
    </source>
</evidence>
<evidence type="ECO:0000313" key="10">
    <source>
        <dbReference type="Proteomes" id="UP000198611"/>
    </source>
</evidence>
<dbReference type="NCBIfam" id="TIGR00431">
    <property type="entry name" value="TruB"/>
    <property type="match status" value="1"/>
</dbReference>